<dbReference type="GeneID" id="95571867"/>
<evidence type="ECO:0000256" key="1">
    <source>
        <dbReference type="SAM" id="MobiDB-lite"/>
    </source>
</evidence>
<reference evidence="2" key="1">
    <citation type="submission" date="2022-08" db="EMBL/GenBank/DDBJ databases">
        <authorList>
            <person name="Tian L."/>
        </authorList>
    </citation>
    <scope>NUCLEOTIDE SEQUENCE</scope>
    <source>
        <strain evidence="2">CM253</strain>
    </source>
</reference>
<gene>
    <name evidence="2" type="ORF">NRK68_00250</name>
</gene>
<protein>
    <submittedName>
        <fullName evidence="2">Uncharacterized protein</fullName>
    </submittedName>
</protein>
<dbReference type="Proteomes" id="UP001057738">
    <property type="component" value="Chromosome"/>
</dbReference>
<name>A0ABY5PPH1_9ACTN</name>
<evidence type="ECO:0000313" key="3">
    <source>
        <dbReference type="Proteomes" id="UP001057738"/>
    </source>
</evidence>
<dbReference type="EMBL" id="CP102514">
    <property type="protein sequence ID" value="UUY45775.1"/>
    <property type="molecule type" value="Genomic_DNA"/>
</dbReference>
<evidence type="ECO:0000313" key="2">
    <source>
        <dbReference type="EMBL" id="UUY45775.1"/>
    </source>
</evidence>
<dbReference type="RefSeq" id="WP_257854309.1">
    <property type="nucleotide sequence ID" value="NZ_CP102514.1"/>
</dbReference>
<feature type="region of interest" description="Disordered" evidence="1">
    <location>
        <begin position="1"/>
        <end position="29"/>
    </location>
</feature>
<keyword evidence="3" id="KW-1185">Reference proteome</keyword>
<sequence>MSGDHARSTSALFRSAPGPEAPHAARHRHRGRLGRWWRRRILAYRDIEFLSTHIPGDPGPGQECLLLVHVRKIVGQVHYRICTDCGQGLITGIDIDGNLVSSGLGNRALSHLRARHPGMSWRSTLSLRTTRDLLRRMRIPAASADVPCVHGLTAADPAGTAGSHGRRP</sequence>
<accession>A0ABY5PPH1</accession>
<proteinExistence type="predicted"/>
<organism evidence="2 3">
    <name type="scientific">Streptomyces yangpuensis</name>
    <dbReference type="NCBI Taxonomy" id="1648182"/>
    <lineage>
        <taxon>Bacteria</taxon>
        <taxon>Bacillati</taxon>
        <taxon>Actinomycetota</taxon>
        <taxon>Actinomycetes</taxon>
        <taxon>Kitasatosporales</taxon>
        <taxon>Streptomycetaceae</taxon>
        <taxon>Streptomyces</taxon>
    </lineage>
</organism>